<dbReference type="Pfam" id="PF03968">
    <property type="entry name" value="LptD_N"/>
    <property type="match status" value="1"/>
</dbReference>
<feature type="domain" description="Organic solvent tolerance-like N-terminal" evidence="3">
    <location>
        <begin position="92"/>
        <end position="222"/>
    </location>
</feature>
<dbReference type="AlphaFoldDB" id="A0A096AJW8"/>
<organism evidence="4 5">
    <name type="scientific">Veillonella montpellierensis DNF00314</name>
    <dbReference type="NCBI Taxonomy" id="1401067"/>
    <lineage>
        <taxon>Bacteria</taxon>
        <taxon>Bacillati</taxon>
        <taxon>Bacillota</taxon>
        <taxon>Negativicutes</taxon>
        <taxon>Veillonellales</taxon>
        <taxon>Veillonellaceae</taxon>
        <taxon>Veillonella</taxon>
    </lineage>
</organism>
<protein>
    <recommendedName>
        <fullName evidence="3">Organic solvent tolerance-like N-terminal domain-containing protein</fullName>
    </recommendedName>
</protein>
<dbReference type="PANTHER" id="PTHR36504">
    <property type="entry name" value="LIPOPOLYSACCHARIDE EXPORT SYSTEM PROTEIN LPTA"/>
    <property type="match status" value="1"/>
</dbReference>
<dbReference type="eggNOG" id="COG1934">
    <property type="taxonomic scope" value="Bacteria"/>
</dbReference>
<dbReference type="EMBL" id="JRNT01000016">
    <property type="protein sequence ID" value="KGF47145.1"/>
    <property type="molecule type" value="Genomic_DNA"/>
</dbReference>
<dbReference type="PANTHER" id="PTHR36504:SF1">
    <property type="entry name" value="LIPOPOLYSACCHARIDE EXPORT SYSTEM PROTEIN LPTA"/>
    <property type="match status" value="1"/>
</dbReference>
<dbReference type="GO" id="GO:0030288">
    <property type="term" value="C:outer membrane-bounded periplasmic space"/>
    <property type="evidence" value="ECO:0007669"/>
    <property type="project" value="TreeGrafter"/>
</dbReference>
<dbReference type="GO" id="GO:0015920">
    <property type="term" value="P:lipopolysaccharide transport"/>
    <property type="evidence" value="ECO:0007669"/>
    <property type="project" value="TreeGrafter"/>
</dbReference>
<keyword evidence="5" id="KW-1185">Reference proteome</keyword>
<comment type="caution">
    <text evidence="4">The sequence shown here is derived from an EMBL/GenBank/DDBJ whole genome shotgun (WGS) entry which is preliminary data.</text>
</comment>
<sequence>MKQLQKVTGIALVVVAMTASVLAAGNSSNVMISADRMTYDGTTGRAEVHGNVVITKDDKTMTGADGWYDVHQEEASLTGGVSLIGDTMSMVADSLHSRHQTELEATGNVHLQKDNRQVFGDSVIYHTDTAYGIVSGNGRLVVDDATLTADYIEGWLNEIRAEANGSVTLSSPSRHMSATADSATYTQTPGQDDGIAYLTGNARAIQQGNVLNAPALKLAMKDNSAETVGGRSTLIIAPR</sequence>
<feature type="signal peptide" evidence="2">
    <location>
        <begin position="1"/>
        <end position="23"/>
    </location>
</feature>
<proteinExistence type="predicted"/>
<dbReference type="RefSeq" id="WP_038152633.1">
    <property type="nucleotide sequence ID" value="NZ_JRNT01000016.1"/>
</dbReference>
<dbReference type="GO" id="GO:0017089">
    <property type="term" value="F:glycolipid transfer activity"/>
    <property type="evidence" value="ECO:0007669"/>
    <property type="project" value="TreeGrafter"/>
</dbReference>
<accession>A0A096AJW8</accession>
<dbReference type="InterPro" id="IPR052037">
    <property type="entry name" value="LPS_export_LptA"/>
</dbReference>
<dbReference type="InterPro" id="IPR005653">
    <property type="entry name" value="OstA-like_N"/>
</dbReference>
<gene>
    <name evidence="4" type="ORF">HMPREF0872_05570</name>
</gene>
<evidence type="ECO:0000313" key="5">
    <source>
        <dbReference type="Proteomes" id="UP000029628"/>
    </source>
</evidence>
<dbReference type="Gene3D" id="2.60.450.10">
    <property type="entry name" value="Lipopolysaccharide (LPS) transport protein A like domain"/>
    <property type="match status" value="2"/>
</dbReference>
<reference evidence="4 5" key="1">
    <citation type="submission" date="2014-07" db="EMBL/GenBank/DDBJ databases">
        <authorList>
            <person name="McCorrison J."/>
            <person name="Sanka R."/>
            <person name="Torralba M."/>
            <person name="Gillis M."/>
            <person name="Haft D.H."/>
            <person name="Methe B."/>
            <person name="Sutton G."/>
            <person name="Nelson K.E."/>
        </authorList>
    </citation>
    <scope>NUCLEOTIDE SEQUENCE [LARGE SCALE GENOMIC DNA]</scope>
    <source>
        <strain evidence="4 5">DNF00314</strain>
    </source>
</reference>
<dbReference type="GO" id="GO:0009279">
    <property type="term" value="C:cell outer membrane"/>
    <property type="evidence" value="ECO:0007669"/>
    <property type="project" value="TreeGrafter"/>
</dbReference>
<dbReference type="Proteomes" id="UP000029628">
    <property type="component" value="Unassembled WGS sequence"/>
</dbReference>
<keyword evidence="1 2" id="KW-0732">Signal</keyword>
<evidence type="ECO:0000256" key="1">
    <source>
        <dbReference type="ARBA" id="ARBA00022729"/>
    </source>
</evidence>
<evidence type="ECO:0000313" key="4">
    <source>
        <dbReference type="EMBL" id="KGF47145.1"/>
    </source>
</evidence>
<name>A0A096AJW8_9FIRM</name>
<evidence type="ECO:0000256" key="2">
    <source>
        <dbReference type="SAM" id="SignalP"/>
    </source>
</evidence>
<feature type="chain" id="PRO_5001916459" description="Organic solvent tolerance-like N-terminal domain-containing protein" evidence="2">
    <location>
        <begin position="24"/>
        <end position="239"/>
    </location>
</feature>
<evidence type="ECO:0000259" key="3">
    <source>
        <dbReference type="Pfam" id="PF03968"/>
    </source>
</evidence>